<dbReference type="STRING" id="1263082.A0A068RV12"/>
<dbReference type="PROSITE" id="PS50815">
    <property type="entry name" value="HORMA"/>
    <property type="match status" value="1"/>
</dbReference>
<dbReference type="PANTHER" id="PTHR11842:SF10">
    <property type="entry name" value="MITOTIC SPINDLE ASSEMBLY CHECKPOINT PROTEIN MAD2B"/>
    <property type="match status" value="1"/>
</dbReference>
<comment type="caution">
    <text evidence="4">The sequence shown here is derived from an EMBL/GenBank/DDBJ whole genome shotgun (WGS) entry which is preliminary data.</text>
</comment>
<dbReference type="GO" id="GO:0016035">
    <property type="term" value="C:zeta DNA polymerase complex"/>
    <property type="evidence" value="ECO:0007669"/>
    <property type="project" value="TreeGrafter"/>
</dbReference>
<keyword evidence="2" id="KW-0732">Signal</keyword>
<feature type="chain" id="PRO_5001652784" description="HORMA domain-containing protein" evidence="2">
    <location>
        <begin position="20"/>
        <end position="297"/>
    </location>
</feature>
<dbReference type="InterPro" id="IPR045091">
    <property type="entry name" value="Mad2-like"/>
</dbReference>
<dbReference type="VEuPathDB" id="FungiDB:LCOR_05291.1"/>
<accession>A0A068RV12</accession>
<reference evidence="4" key="1">
    <citation type="submission" date="2013-08" db="EMBL/GenBank/DDBJ databases">
        <title>Gene expansion shapes genome architecture in the human pathogen Lichtheimia corymbifera: an evolutionary genomics analysis in the ancient terrestrial Mucorales (Mucoromycotina).</title>
        <authorList>
            <person name="Schwartze V.U."/>
            <person name="Winter S."/>
            <person name="Shelest E."/>
            <person name="Marcet-Houben M."/>
            <person name="Horn F."/>
            <person name="Wehner S."/>
            <person name="Hoffmann K."/>
            <person name="Riege K."/>
            <person name="Sammeth M."/>
            <person name="Nowrousian M."/>
            <person name="Valiante V."/>
            <person name="Linde J."/>
            <person name="Jacobsen I.D."/>
            <person name="Marz M."/>
            <person name="Brakhage A.A."/>
            <person name="Gabaldon T."/>
            <person name="Bocker S."/>
            <person name="Voigt K."/>
        </authorList>
    </citation>
    <scope>NUCLEOTIDE SEQUENCE [LARGE SCALE GENOMIC DNA]</scope>
    <source>
        <strain evidence="4">FSU 9682</strain>
    </source>
</reference>
<dbReference type="InterPro" id="IPR003511">
    <property type="entry name" value="HORMA_dom"/>
</dbReference>
<dbReference type="Gene3D" id="3.30.900.10">
    <property type="entry name" value="HORMA domain"/>
    <property type="match status" value="1"/>
</dbReference>
<evidence type="ECO:0000259" key="3">
    <source>
        <dbReference type="PROSITE" id="PS50815"/>
    </source>
</evidence>
<proteinExistence type="inferred from homology"/>
<protein>
    <recommendedName>
        <fullName evidence="3">HORMA domain-containing protein</fullName>
    </recommendedName>
</protein>
<comment type="similarity">
    <text evidence="1">Belongs to the MAD2 family.</text>
</comment>
<feature type="domain" description="HORMA" evidence="3">
    <location>
        <begin position="80"/>
        <end position="285"/>
    </location>
</feature>
<dbReference type="PANTHER" id="PTHR11842">
    <property type="entry name" value="MITOTIC SPINDLE ASSEMBLY CHECKPOINT PROTEIN MAD2"/>
    <property type="match status" value="1"/>
</dbReference>
<evidence type="ECO:0000313" key="5">
    <source>
        <dbReference type="Proteomes" id="UP000027586"/>
    </source>
</evidence>
<name>A0A068RV12_9FUNG</name>
<dbReference type="Pfam" id="PF02301">
    <property type="entry name" value="HORMA"/>
    <property type="match status" value="1"/>
</dbReference>
<dbReference type="SUPFAM" id="SSF56019">
    <property type="entry name" value="The spindle assembly checkpoint protein mad2"/>
    <property type="match status" value="1"/>
</dbReference>
<evidence type="ECO:0000313" key="4">
    <source>
        <dbReference type="EMBL" id="CDH53998.1"/>
    </source>
</evidence>
<dbReference type="Proteomes" id="UP000027586">
    <property type="component" value="Unassembled WGS sequence"/>
</dbReference>
<feature type="signal peptide" evidence="2">
    <location>
        <begin position="1"/>
        <end position="19"/>
    </location>
</feature>
<keyword evidence="5" id="KW-1185">Reference proteome</keyword>
<evidence type="ECO:0000256" key="2">
    <source>
        <dbReference type="SAM" id="SignalP"/>
    </source>
</evidence>
<evidence type="ECO:0000256" key="1">
    <source>
        <dbReference type="ARBA" id="ARBA00010348"/>
    </source>
</evidence>
<sequence length="297" mass="33001">MVSFTKALGFLLMAGLAAAQDTGAIVYPTEGTTWKVGQHVNVTFKETEPPIETVSIFFANDRSVTLGGGPLSKNVFPFDVPAGAVSPEGVEVWIHEILFQRDVYPSDIFELRKKYDAPVHMATHDGVIDYIGRFMQSAHTLICKNNCRSISLIIRSTSRPLEKFIFEIHSVLDHASKQDNVPLDELLQSESSIALDDLEQQLRACLLRINACQSFLSANPPECTFSLIVETNSSPPIFDNQSSSSSPTFVPSDVSEQVHHHHHKWNNLIPIKTISMDAFRINTFVLEAIKKGKHAVK</sequence>
<dbReference type="EMBL" id="CBTN010000020">
    <property type="protein sequence ID" value="CDH53998.1"/>
    <property type="molecule type" value="Genomic_DNA"/>
</dbReference>
<dbReference type="InterPro" id="IPR036570">
    <property type="entry name" value="HORMA_dom_sf"/>
</dbReference>
<gene>
    <name evidence="4" type="ORF">LCOR_05291.1</name>
</gene>
<dbReference type="OrthoDB" id="21254at2759"/>
<dbReference type="AlphaFoldDB" id="A0A068RV12"/>
<organism evidence="4 5">
    <name type="scientific">Lichtheimia corymbifera JMRC:FSU:9682</name>
    <dbReference type="NCBI Taxonomy" id="1263082"/>
    <lineage>
        <taxon>Eukaryota</taxon>
        <taxon>Fungi</taxon>
        <taxon>Fungi incertae sedis</taxon>
        <taxon>Mucoromycota</taxon>
        <taxon>Mucoromycotina</taxon>
        <taxon>Mucoromycetes</taxon>
        <taxon>Mucorales</taxon>
        <taxon>Lichtheimiaceae</taxon>
        <taxon>Lichtheimia</taxon>
    </lineage>
</organism>